<dbReference type="Gene3D" id="3.20.20.140">
    <property type="entry name" value="Metal-dependent hydrolases"/>
    <property type="match status" value="1"/>
</dbReference>
<sequence length="456" mass="51499">KRVLEDGSLASLPGMGAKKIENIIKGLELYEKMKERIPLGLAFPIVQDILEAMKKLKEVKAISPAGSFRRMRETVGDLDILVTGTRGGEIIRYFTELPGVTRVLAAGETKGSVIFHDRYQVDLRVVPEESYGAALQYFTGSKAHNIHLRTIAKERGLKISEYGVFRGSEMIAGRTEEEVYGALGLPWIPPELREDRGEIEAAYENRLPKLVELSDIKGDLHVHSRYSDGTATLEEIARRAEERGYSYIAVCDHSRSVKYARGLEIDRLLRKMEEIKRINETLDGVKLLMGTEVDILQDGTLDYPDEVLKELDIVVAAVHIWSKNEDTTPRILKAMENPYVHVIAHPTGRLISTREGYRVDVEKIIEKAAETGTALEINAYFERLDLNDIYSRRAKEMGVKLSIGTDTHNIGQLWMMVLGVGVARRAWLEPGDLLNTMELEELLEFLKSKRKRARKV</sequence>
<dbReference type="InterPro" id="IPR050243">
    <property type="entry name" value="PHP_phosphatase"/>
</dbReference>
<dbReference type="GO" id="GO:0008270">
    <property type="term" value="F:zinc ion binding"/>
    <property type="evidence" value="ECO:0007669"/>
    <property type="project" value="TreeGrafter"/>
</dbReference>
<dbReference type="InterPro" id="IPR016195">
    <property type="entry name" value="Pol/histidinol_Pase-like"/>
</dbReference>
<dbReference type="Pfam" id="PF14791">
    <property type="entry name" value="DNA_pol_B_thumb"/>
    <property type="match status" value="1"/>
</dbReference>
<dbReference type="InterPro" id="IPR002054">
    <property type="entry name" value="DNA-dir_DNA_pol_X"/>
</dbReference>
<organism evidence="5">
    <name type="scientific">candidate division WOR-3 bacterium</name>
    <dbReference type="NCBI Taxonomy" id="2052148"/>
    <lineage>
        <taxon>Bacteria</taxon>
        <taxon>Bacteria division WOR-3</taxon>
    </lineage>
</organism>
<dbReference type="CDD" id="cd00141">
    <property type="entry name" value="NT_POLXc"/>
    <property type="match status" value="1"/>
</dbReference>
<reference evidence="5" key="1">
    <citation type="journal article" date="2020" name="mSystems">
        <title>Genome- and Community-Level Interaction Insights into Carbon Utilization and Element Cycling Functions of Hydrothermarchaeota in Hydrothermal Sediment.</title>
        <authorList>
            <person name="Zhou Z."/>
            <person name="Liu Y."/>
            <person name="Xu W."/>
            <person name="Pan J."/>
            <person name="Luo Z.H."/>
            <person name="Li M."/>
        </authorList>
    </citation>
    <scope>NUCLEOTIDE SEQUENCE [LARGE SCALE GENOMIC DNA]</scope>
    <source>
        <strain evidence="5">HyVt-237</strain>
    </source>
</reference>
<dbReference type="FunFam" id="3.20.20.140:FF:000047">
    <property type="entry name" value="PHP domain-containing protein"/>
    <property type="match status" value="1"/>
</dbReference>
<dbReference type="InterPro" id="IPR004013">
    <property type="entry name" value="PHP_dom"/>
</dbReference>
<dbReference type="Gene3D" id="3.30.460.10">
    <property type="entry name" value="Beta Polymerase, domain 2"/>
    <property type="match status" value="1"/>
</dbReference>
<dbReference type="GO" id="GO:0003677">
    <property type="term" value="F:DNA binding"/>
    <property type="evidence" value="ECO:0007669"/>
    <property type="project" value="InterPro"/>
</dbReference>
<dbReference type="SUPFAM" id="SSF89550">
    <property type="entry name" value="PHP domain-like"/>
    <property type="match status" value="1"/>
</dbReference>
<dbReference type="EMBL" id="DRBW01000181">
    <property type="protein sequence ID" value="HDM90499.1"/>
    <property type="molecule type" value="Genomic_DNA"/>
</dbReference>
<dbReference type="AlphaFoldDB" id="A0A7C1B443"/>
<accession>A0A7C1B443</accession>
<comment type="caution">
    <text evidence="5">The sequence shown here is derived from an EMBL/GenBank/DDBJ whole genome shotgun (WGS) entry which is preliminary data.</text>
</comment>
<dbReference type="GO" id="GO:0004527">
    <property type="term" value="F:exonuclease activity"/>
    <property type="evidence" value="ECO:0007669"/>
    <property type="project" value="UniProtKB-KW"/>
</dbReference>
<proteinExistence type="predicted"/>
<dbReference type="Gene3D" id="3.30.210.10">
    <property type="entry name" value="DNA polymerase, thumb domain"/>
    <property type="match status" value="1"/>
</dbReference>
<dbReference type="CDD" id="cd07436">
    <property type="entry name" value="PHP_PolX"/>
    <property type="match status" value="1"/>
</dbReference>
<dbReference type="GO" id="GO:0003887">
    <property type="term" value="F:DNA-directed DNA polymerase activity"/>
    <property type="evidence" value="ECO:0007669"/>
    <property type="project" value="InterPro"/>
</dbReference>
<keyword evidence="2" id="KW-0548">Nucleotidyltransferase</keyword>
<evidence type="ECO:0000259" key="3">
    <source>
        <dbReference type="SMART" id="SM00481"/>
    </source>
</evidence>
<keyword evidence="1" id="KW-0808">Transferase</keyword>
<keyword evidence="5" id="KW-0378">Hydrolase</keyword>
<evidence type="ECO:0000256" key="2">
    <source>
        <dbReference type="ARBA" id="ARBA00022695"/>
    </source>
</evidence>
<dbReference type="PANTHER" id="PTHR36928">
    <property type="entry name" value="PHOSPHATASE YCDX-RELATED"/>
    <property type="match status" value="1"/>
</dbReference>
<dbReference type="InterPro" id="IPR029398">
    <property type="entry name" value="PolB_thumb"/>
</dbReference>
<evidence type="ECO:0000256" key="1">
    <source>
        <dbReference type="ARBA" id="ARBA00022679"/>
    </source>
</evidence>
<dbReference type="InterPro" id="IPR043519">
    <property type="entry name" value="NT_sf"/>
</dbReference>
<dbReference type="InterPro" id="IPR047967">
    <property type="entry name" value="PolX_PHP"/>
</dbReference>
<dbReference type="SMART" id="SM00481">
    <property type="entry name" value="POLIIIAc"/>
    <property type="match status" value="1"/>
</dbReference>
<feature type="non-terminal residue" evidence="5">
    <location>
        <position position="1"/>
    </location>
</feature>
<dbReference type="GO" id="GO:0042578">
    <property type="term" value="F:phosphoric ester hydrolase activity"/>
    <property type="evidence" value="ECO:0007669"/>
    <property type="project" value="TreeGrafter"/>
</dbReference>
<feature type="domain" description="DNA-directed DNA polymerase X" evidence="4">
    <location>
        <begin position="1"/>
        <end position="194"/>
    </location>
</feature>
<dbReference type="InterPro" id="IPR003141">
    <property type="entry name" value="Pol/His_phosphatase_N"/>
</dbReference>
<protein>
    <submittedName>
        <fullName evidence="5">DNA polymerase/3'-5' exonuclease PolX</fullName>
    </submittedName>
</protein>
<dbReference type="SMART" id="SM00483">
    <property type="entry name" value="POLXc"/>
    <property type="match status" value="1"/>
</dbReference>
<dbReference type="NCBIfam" id="NF006375">
    <property type="entry name" value="PRK08609.1"/>
    <property type="match status" value="1"/>
</dbReference>
<dbReference type="InterPro" id="IPR037160">
    <property type="entry name" value="DNA_Pol_thumb_sf"/>
</dbReference>
<dbReference type="GO" id="GO:0005829">
    <property type="term" value="C:cytosol"/>
    <property type="evidence" value="ECO:0007669"/>
    <property type="project" value="TreeGrafter"/>
</dbReference>
<evidence type="ECO:0000259" key="4">
    <source>
        <dbReference type="SMART" id="SM00483"/>
    </source>
</evidence>
<gene>
    <name evidence="5" type="primary">polX</name>
    <name evidence="5" type="ORF">ENG67_04755</name>
</gene>
<feature type="domain" description="Polymerase/histidinol phosphatase N-terminal" evidence="3">
    <location>
        <begin position="218"/>
        <end position="297"/>
    </location>
</feature>
<dbReference type="PANTHER" id="PTHR36928:SF1">
    <property type="entry name" value="PHOSPHATASE YCDX-RELATED"/>
    <property type="match status" value="1"/>
</dbReference>
<dbReference type="Proteomes" id="UP000885931">
    <property type="component" value="Unassembled WGS sequence"/>
</dbReference>
<dbReference type="Pfam" id="PF02811">
    <property type="entry name" value="PHP"/>
    <property type="match status" value="1"/>
</dbReference>
<keyword evidence="5" id="KW-0269">Exonuclease</keyword>
<dbReference type="SUPFAM" id="SSF81301">
    <property type="entry name" value="Nucleotidyltransferase"/>
    <property type="match status" value="1"/>
</dbReference>
<keyword evidence="5" id="KW-0540">Nuclease</keyword>
<name>A0A7C1B443_UNCW3</name>
<evidence type="ECO:0000313" key="5">
    <source>
        <dbReference type="EMBL" id="HDM90499.1"/>
    </source>
</evidence>